<proteinExistence type="predicted"/>
<dbReference type="EMBL" id="JAEMGP010000001">
    <property type="protein sequence ID" value="KAG5215888.1"/>
    <property type="molecule type" value="Genomic_DNA"/>
</dbReference>
<feature type="region of interest" description="Disordered" evidence="1">
    <location>
        <begin position="1"/>
        <end position="22"/>
    </location>
</feature>
<dbReference type="AlphaFoldDB" id="A0A836D7Z6"/>
<evidence type="ECO:0000313" key="2">
    <source>
        <dbReference type="EMBL" id="KAG5215888.1"/>
    </source>
</evidence>
<reference evidence="2 3" key="1">
    <citation type="submission" date="2020-12" db="EMBL/GenBank/DDBJ databases">
        <title>De novo assembly of Tibetan sheep genome.</title>
        <authorList>
            <person name="Li X."/>
        </authorList>
    </citation>
    <scope>NUCLEOTIDE SEQUENCE [LARGE SCALE GENOMIC DNA]</scope>
    <source>
        <tissue evidence="2">Heart</tissue>
    </source>
</reference>
<accession>A0A836D7Z6</accession>
<protein>
    <submittedName>
        <fullName evidence="2">Uncharacterized protein</fullName>
    </submittedName>
</protein>
<organism evidence="2 3">
    <name type="scientific">Ovis aries</name>
    <name type="common">Sheep</name>
    <dbReference type="NCBI Taxonomy" id="9940"/>
    <lineage>
        <taxon>Eukaryota</taxon>
        <taxon>Metazoa</taxon>
        <taxon>Chordata</taxon>
        <taxon>Craniata</taxon>
        <taxon>Vertebrata</taxon>
        <taxon>Euteleostomi</taxon>
        <taxon>Mammalia</taxon>
        <taxon>Eutheria</taxon>
        <taxon>Laurasiatheria</taxon>
        <taxon>Artiodactyla</taxon>
        <taxon>Ruminantia</taxon>
        <taxon>Pecora</taxon>
        <taxon>Bovidae</taxon>
        <taxon>Caprinae</taxon>
        <taxon>Ovis</taxon>
    </lineage>
</organism>
<dbReference type="Proteomes" id="UP000664991">
    <property type="component" value="Unassembled WGS sequence"/>
</dbReference>
<name>A0A836D7Z6_SHEEP</name>
<gene>
    <name evidence="2" type="ORF">JEQ12_001464</name>
</gene>
<sequence length="125" mass="13701">MQNKLYSPTSPPRQKSLRGRQDWRWTQTMVPAPRGLRFSVGKCGTFETASMGHSEASTALATPSALQNKQRSSQDIQSCLSYFDTDSFSVTFILLAVCTCFAASIEVSVLDTGLNTDKTSQLIQA</sequence>
<evidence type="ECO:0000256" key="1">
    <source>
        <dbReference type="SAM" id="MobiDB-lite"/>
    </source>
</evidence>
<evidence type="ECO:0000313" key="3">
    <source>
        <dbReference type="Proteomes" id="UP000664991"/>
    </source>
</evidence>
<comment type="caution">
    <text evidence="2">The sequence shown here is derived from an EMBL/GenBank/DDBJ whole genome shotgun (WGS) entry which is preliminary data.</text>
</comment>